<dbReference type="InterPro" id="IPR001179">
    <property type="entry name" value="PPIase_FKBP_dom"/>
</dbReference>
<dbReference type="SUPFAM" id="SSF54534">
    <property type="entry name" value="FKBP-like"/>
    <property type="match status" value="1"/>
</dbReference>
<dbReference type="InterPro" id="IPR046357">
    <property type="entry name" value="PPIase_dom_sf"/>
</dbReference>
<dbReference type="EMBL" id="SDHW01000005">
    <property type="protein sequence ID" value="RXK58902.1"/>
    <property type="molecule type" value="Genomic_DNA"/>
</dbReference>
<gene>
    <name evidence="8" type="ORF">ESA94_16065</name>
</gene>
<comment type="caution">
    <text evidence="8">The sequence shown here is derived from an EMBL/GenBank/DDBJ whole genome shotgun (WGS) entry which is preliminary data.</text>
</comment>
<accession>A0A4Q1CFV0</accession>
<evidence type="ECO:0000256" key="3">
    <source>
        <dbReference type="ARBA" id="ARBA00013194"/>
    </source>
</evidence>
<evidence type="ECO:0000313" key="9">
    <source>
        <dbReference type="Proteomes" id="UP000290204"/>
    </source>
</evidence>
<comment type="similarity">
    <text evidence="2">Belongs to the FKBP-type PPIase family.</text>
</comment>
<evidence type="ECO:0000256" key="6">
    <source>
        <dbReference type="PROSITE-ProRule" id="PRU00277"/>
    </source>
</evidence>
<dbReference type="EC" id="5.2.1.8" evidence="3 6"/>
<feature type="domain" description="PPIase FKBP-type" evidence="7">
    <location>
        <begin position="254"/>
        <end position="339"/>
    </location>
</feature>
<dbReference type="PANTHER" id="PTHR43811:SF19">
    <property type="entry name" value="39 KDA FK506-BINDING NUCLEAR PROTEIN"/>
    <property type="match status" value="1"/>
</dbReference>
<dbReference type="Pfam" id="PF00254">
    <property type="entry name" value="FKBP_C"/>
    <property type="match status" value="1"/>
</dbReference>
<dbReference type="AlphaFoldDB" id="A0A4Q1CFV0"/>
<keyword evidence="5 6" id="KW-0413">Isomerase</keyword>
<keyword evidence="4 6" id="KW-0697">Rotamase</keyword>
<evidence type="ECO:0000259" key="7">
    <source>
        <dbReference type="PROSITE" id="PS50059"/>
    </source>
</evidence>
<reference evidence="8 9" key="1">
    <citation type="submission" date="2019-01" db="EMBL/GenBank/DDBJ databases">
        <title>Lacibacter sp. strain TTM-7.</title>
        <authorList>
            <person name="Chen W.-M."/>
        </authorList>
    </citation>
    <scope>NUCLEOTIDE SEQUENCE [LARGE SCALE GENOMIC DNA]</scope>
    <source>
        <strain evidence="8 9">TTM-7</strain>
    </source>
</reference>
<dbReference type="OrthoDB" id="6014523at2"/>
<comment type="catalytic activity">
    <reaction evidence="1 6">
        <text>[protein]-peptidylproline (omega=180) = [protein]-peptidylproline (omega=0)</text>
        <dbReference type="Rhea" id="RHEA:16237"/>
        <dbReference type="Rhea" id="RHEA-COMP:10747"/>
        <dbReference type="Rhea" id="RHEA-COMP:10748"/>
        <dbReference type="ChEBI" id="CHEBI:83833"/>
        <dbReference type="ChEBI" id="CHEBI:83834"/>
        <dbReference type="EC" id="5.2.1.8"/>
    </reaction>
</comment>
<dbReference type="RefSeq" id="WP_129131958.1">
    <property type="nucleotide sequence ID" value="NZ_SDHW01000005.1"/>
</dbReference>
<evidence type="ECO:0000256" key="1">
    <source>
        <dbReference type="ARBA" id="ARBA00000971"/>
    </source>
</evidence>
<evidence type="ECO:0000256" key="4">
    <source>
        <dbReference type="ARBA" id="ARBA00023110"/>
    </source>
</evidence>
<proteinExistence type="inferred from homology"/>
<dbReference type="PANTHER" id="PTHR43811">
    <property type="entry name" value="FKBP-TYPE PEPTIDYL-PROLYL CIS-TRANS ISOMERASE FKPA"/>
    <property type="match status" value="1"/>
</dbReference>
<dbReference type="Proteomes" id="UP000290204">
    <property type="component" value="Unassembled WGS sequence"/>
</dbReference>
<dbReference type="GO" id="GO:0003755">
    <property type="term" value="F:peptidyl-prolyl cis-trans isomerase activity"/>
    <property type="evidence" value="ECO:0007669"/>
    <property type="project" value="UniProtKB-KW"/>
</dbReference>
<protein>
    <recommendedName>
        <fullName evidence="3 6">peptidylprolyl isomerase</fullName>
        <ecNumber evidence="3 6">5.2.1.8</ecNumber>
    </recommendedName>
</protein>
<keyword evidence="9" id="KW-1185">Reference proteome</keyword>
<dbReference type="PROSITE" id="PS50059">
    <property type="entry name" value="FKBP_PPIASE"/>
    <property type="match status" value="1"/>
</dbReference>
<organism evidence="8 9">
    <name type="scientific">Lacibacter luteus</name>
    <dbReference type="NCBI Taxonomy" id="2508719"/>
    <lineage>
        <taxon>Bacteria</taxon>
        <taxon>Pseudomonadati</taxon>
        <taxon>Bacteroidota</taxon>
        <taxon>Chitinophagia</taxon>
        <taxon>Chitinophagales</taxon>
        <taxon>Chitinophagaceae</taxon>
        <taxon>Lacibacter</taxon>
    </lineage>
</organism>
<evidence type="ECO:0000313" key="8">
    <source>
        <dbReference type="EMBL" id="RXK58902.1"/>
    </source>
</evidence>
<evidence type="ECO:0000256" key="5">
    <source>
        <dbReference type="ARBA" id="ARBA00023235"/>
    </source>
</evidence>
<name>A0A4Q1CFV0_9BACT</name>
<dbReference type="Gene3D" id="3.10.50.40">
    <property type="match status" value="1"/>
</dbReference>
<evidence type="ECO:0000256" key="2">
    <source>
        <dbReference type="ARBA" id="ARBA00006577"/>
    </source>
</evidence>
<sequence>MRYRIFFLFVQVVLCCSINAQKTQEQAYVLADSLRANGLVAQVSMQQVNTKKEAKASLKVADVALFVEADKKEQDVLFSFPEGATVITKGIDVSEEGKHSLEWEHAFPADKPVQLYIATASDSAGNFTLYSGYAYLPEVNKWKLIGTCKVNGKWGALKSASSFTANLKKQPSALLVQQVWVQRGNGSFKELSATAAKAPVLAPFSNIDSLQQVKIDEEIIQQAIASGKTDAKNKAVDVYYSIVKEGTGRAVAVTDTVTVFYKGYLFSDDSVFDQTKEKPATFPLNRLIRGWQLALPYCKVGGKIKIVIPSGLAYSIRTRSPKIPPNSILVFEIEVVDAKPQQ</sequence>